<feature type="domain" description="Soluble ligand binding" evidence="17">
    <location>
        <begin position="389"/>
        <end position="414"/>
    </location>
</feature>
<keyword evidence="12" id="KW-0564">Palmitate</keyword>
<keyword evidence="7 15" id="KW-0732">Signal</keyword>
<evidence type="ECO:0000313" key="19">
    <source>
        <dbReference type="EMBL" id="WOJ92166.1"/>
    </source>
</evidence>
<evidence type="ECO:0000256" key="4">
    <source>
        <dbReference type="ARBA" id="ARBA00022452"/>
    </source>
</evidence>
<keyword evidence="5" id="KW-0762">Sugar transport</keyword>
<evidence type="ECO:0000256" key="8">
    <source>
        <dbReference type="ARBA" id="ARBA00023047"/>
    </source>
</evidence>
<evidence type="ECO:0000256" key="1">
    <source>
        <dbReference type="ARBA" id="ARBA00004571"/>
    </source>
</evidence>
<dbReference type="PANTHER" id="PTHR33619">
    <property type="entry name" value="POLYSACCHARIDE EXPORT PROTEIN GFCE-RELATED"/>
    <property type="match status" value="1"/>
</dbReference>
<sequence length="974" mass="106328">MTHSIKSLKNSSTICRLVSAAVVLTSLYGTPSFAQDDYQPFIEPLQVTQNRAYYKAAPTGQDEPLSVPFSPISAPVEVVIDEESRLEALAREKQQALSLEEGSQDQALTDEIEQFGYSIFNRSPSTFAPVEGIPVPSDYRIGPGDNIVIQLFGKRNVQYNLIVTREGKILIPEFGPITVGGMNFDDAETLITSGFDQRMIGARAVVTMGKLRTIQVRLAGDVKQPGIYTIGGLSSLIDALLTTGGIAGTGTLRDVQLIRDGKIVTHLDLYELLLAGKSESDAFLRHNDTIFVPAIGDIVYVGGEVQRPAIYELRGESTLEQVLNMAGGLLPSASLGESLIERIQEGGSRTVIDFHARGTAQNMAAILGTKMRSGDVLRILPLEDRLDAVVMLDGHVERPGAYQFEAGMRVSSLLRGTQALLPGVDMRFAIIEREDRQTLQSSVIYISPKAALEAPGEGSDYLLQARDRIRLFRTNENREDSLAGLSDKLARQATDPRAANLLELRGAVRHSGQFPLAQGARLLDALNLGGGMQSGGDFNHGMIVRTQLPGLTIKTLSFSVAAAQLNPDSTANPLLQPGDRLYFLGENGTRSQLLADEIQRLKEQARYGEVERVVSILGEVLSPGEYPLADNMRASDLLCTARGLSRRADGLSMQLSRRNATDDALQHLSLDTRELMTLCADLHRLNRGELNAAAETAFMQQYANDVINPVLTARDQLAVSLRSGWSETASVTLRGEIHKPGVYAIGPGETLCEVLRRAGGLTEAAYPFGAEFTRQSVLDIQQETLDELHDQLDDLMVELSLSHSFRNDEKASREWGGKQDTLKVIQQLERAEATGRMVINLDKVQRCRSRDALALENGDELIVPRAPNHVQVAGQVYVATSHLYDESRSIKDYVELSGGSTVLGRLDHTYVIQANGEVLNLKGKRSSRSIARQNVMPGARIYVPINVDRMNPTEKAQTWVSTLAQAAILAGIVL</sequence>
<evidence type="ECO:0000256" key="10">
    <source>
        <dbReference type="ARBA" id="ARBA00023114"/>
    </source>
</evidence>
<evidence type="ECO:0000256" key="3">
    <source>
        <dbReference type="ARBA" id="ARBA00022448"/>
    </source>
</evidence>
<feature type="domain" description="SLBB" evidence="18">
    <location>
        <begin position="216"/>
        <end position="292"/>
    </location>
</feature>
<evidence type="ECO:0000256" key="9">
    <source>
        <dbReference type="ARBA" id="ARBA00023065"/>
    </source>
</evidence>
<accession>A0ABZ0HZF2</accession>
<dbReference type="InterPro" id="IPR003715">
    <property type="entry name" value="Poly_export_N"/>
</dbReference>
<keyword evidence="9" id="KW-0406">Ion transport</keyword>
<keyword evidence="8" id="KW-0625">Polysaccharide transport</keyword>
<feature type="domain" description="Soluble ligand binding" evidence="17">
    <location>
        <begin position="731"/>
        <end position="766"/>
    </location>
</feature>
<dbReference type="InterPro" id="IPR049712">
    <property type="entry name" value="Poly_export"/>
</dbReference>
<feature type="signal peptide" evidence="15">
    <location>
        <begin position="1"/>
        <end position="34"/>
    </location>
</feature>
<dbReference type="InterPro" id="IPR054765">
    <property type="entry name" value="SLBB_dom"/>
</dbReference>
<keyword evidence="20" id="KW-1185">Reference proteome</keyword>
<comment type="subcellular location">
    <subcellularLocation>
        <location evidence="1">Cell outer membrane</location>
        <topology evidence="1">Multi-pass membrane protein</topology>
    </subcellularLocation>
</comment>
<evidence type="ECO:0000256" key="2">
    <source>
        <dbReference type="ARBA" id="ARBA00009450"/>
    </source>
</evidence>
<evidence type="ECO:0000256" key="14">
    <source>
        <dbReference type="ARBA" id="ARBA00023288"/>
    </source>
</evidence>
<keyword evidence="4" id="KW-1134">Transmembrane beta strand</keyword>
<keyword evidence="14" id="KW-0449">Lipoprotein</keyword>
<comment type="similarity">
    <text evidence="2">Belongs to the BexD/CtrA/VexA family.</text>
</comment>
<keyword evidence="6" id="KW-0812">Transmembrane</keyword>
<evidence type="ECO:0000256" key="11">
    <source>
        <dbReference type="ARBA" id="ARBA00023136"/>
    </source>
</evidence>
<proteinExistence type="inferred from homology"/>
<protein>
    <submittedName>
        <fullName evidence="19">SLBB domain-containing protein</fullName>
    </submittedName>
</protein>
<feature type="chain" id="PRO_5046409290" evidence="15">
    <location>
        <begin position="35"/>
        <end position="974"/>
    </location>
</feature>
<dbReference type="Proteomes" id="UP001626537">
    <property type="component" value="Chromosome"/>
</dbReference>
<name>A0ABZ0HZF2_9GAMM</name>
<evidence type="ECO:0000256" key="5">
    <source>
        <dbReference type="ARBA" id="ARBA00022597"/>
    </source>
</evidence>
<feature type="domain" description="Soluble ligand binding" evidence="17">
    <location>
        <begin position="613"/>
        <end position="660"/>
    </location>
</feature>
<dbReference type="Gene3D" id="3.10.560.10">
    <property type="entry name" value="Outer membrane lipoprotein wza domain like"/>
    <property type="match status" value="7"/>
</dbReference>
<evidence type="ECO:0000256" key="6">
    <source>
        <dbReference type="ARBA" id="ARBA00022692"/>
    </source>
</evidence>
<evidence type="ECO:0000256" key="15">
    <source>
        <dbReference type="SAM" id="SignalP"/>
    </source>
</evidence>
<evidence type="ECO:0000256" key="7">
    <source>
        <dbReference type="ARBA" id="ARBA00022729"/>
    </source>
</evidence>
<evidence type="ECO:0000259" key="16">
    <source>
        <dbReference type="Pfam" id="PF02563"/>
    </source>
</evidence>
<dbReference type="EMBL" id="CP136864">
    <property type="protein sequence ID" value="WOJ92166.1"/>
    <property type="molecule type" value="Genomic_DNA"/>
</dbReference>
<keyword evidence="13" id="KW-0998">Cell outer membrane</keyword>
<feature type="domain" description="Soluble ligand binding" evidence="17">
    <location>
        <begin position="298"/>
        <end position="353"/>
    </location>
</feature>
<evidence type="ECO:0000256" key="13">
    <source>
        <dbReference type="ARBA" id="ARBA00023237"/>
    </source>
</evidence>
<evidence type="ECO:0000313" key="20">
    <source>
        <dbReference type="Proteomes" id="UP001626537"/>
    </source>
</evidence>
<feature type="domain" description="Polysaccharide export protein N-terminal" evidence="16">
    <location>
        <begin position="134"/>
        <end position="197"/>
    </location>
</feature>
<evidence type="ECO:0000259" key="17">
    <source>
        <dbReference type="Pfam" id="PF10531"/>
    </source>
</evidence>
<dbReference type="Pfam" id="PF02563">
    <property type="entry name" value="Poly_export"/>
    <property type="match status" value="1"/>
</dbReference>
<keyword evidence="3" id="KW-0813">Transport</keyword>
<reference evidence="19 20" key="1">
    <citation type="submission" date="2023-10" db="EMBL/GenBank/DDBJ databases">
        <title>Two novel species belonging to the OM43/NOR5 clade.</title>
        <authorList>
            <person name="Park M."/>
        </authorList>
    </citation>
    <scope>NUCLEOTIDE SEQUENCE [LARGE SCALE GENOMIC DNA]</scope>
    <source>
        <strain evidence="19 20">IMCC43200</strain>
    </source>
</reference>
<dbReference type="InterPro" id="IPR019554">
    <property type="entry name" value="Soluble_ligand-bd"/>
</dbReference>
<evidence type="ECO:0000256" key="12">
    <source>
        <dbReference type="ARBA" id="ARBA00023139"/>
    </source>
</evidence>
<gene>
    <name evidence="19" type="ORF">R0135_10235</name>
</gene>
<dbReference type="Pfam" id="PF10531">
    <property type="entry name" value="SLBB"/>
    <property type="match status" value="4"/>
</dbReference>
<dbReference type="RefSeq" id="WP_407346748.1">
    <property type="nucleotide sequence ID" value="NZ_CP136864.1"/>
</dbReference>
<keyword evidence="10" id="KW-0626">Porin</keyword>
<dbReference type="PANTHER" id="PTHR33619:SF3">
    <property type="entry name" value="POLYSACCHARIDE EXPORT PROTEIN GFCE-RELATED"/>
    <property type="match status" value="1"/>
</dbReference>
<dbReference type="Pfam" id="PF22461">
    <property type="entry name" value="SLBB_2"/>
    <property type="match status" value="1"/>
</dbReference>
<keyword evidence="11" id="KW-0472">Membrane</keyword>
<evidence type="ECO:0000259" key="18">
    <source>
        <dbReference type="Pfam" id="PF22461"/>
    </source>
</evidence>
<organism evidence="19 20">
    <name type="scientific">Congregibacter variabilis</name>
    <dbReference type="NCBI Taxonomy" id="3081200"/>
    <lineage>
        <taxon>Bacteria</taxon>
        <taxon>Pseudomonadati</taxon>
        <taxon>Pseudomonadota</taxon>
        <taxon>Gammaproteobacteria</taxon>
        <taxon>Cellvibrionales</taxon>
        <taxon>Halieaceae</taxon>
        <taxon>Congregibacter</taxon>
    </lineage>
</organism>